<proteinExistence type="inferred from homology"/>
<dbReference type="InterPro" id="IPR000276">
    <property type="entry name" value="GPCR_Rhodpsn"/>
</dbReference>
<sequence>MRSFSNTFYAFSLIQVYARIACVIARRQHSIQRLSNSSDKQKSHCCGGSEVEEPLRGKESFSRRDIGTNNEMITKYHDQEQPRSPGVDKEMGEPLRPQPSVEPTVSGDTASSKWWGLFHLRSCTSSGDDDSQSGNGTKRSSSGGQKSGVGSSDSDSASGLALSLPDPATLSGGGGVIAESVIDEGNTLGPTRSGCSSPRCCGQSGCTNQTPNLHQPMSRTRTGSRLCHHSIATTSPQRSIHRVHQTTSSATRLYLDHELVPLDESKSLTISKSAPRVWTVEETTSNASLVVGSSGSRHKSPNGRTASLKQDRNGRNAGRFNSNCGGTITQTTLSVPMNNSPAGNPASLMSCSPTAMGTGGVVGREPSPSHNSTGSSNRIYHPQQQPVSGGSHFHHNHTPNHMSSMMHRGRSIKLTLNVHGNDHNQNGSSIARDFASGRVASFKRETKTAQTLAAVVGGFIICWLPFFVAYVIGPFIPSEMIPEALMDALIWLGWSNSTINPCIYSFYSQDFRSAFWRLTIKKCGSLIGYHKNTGRRSPRRYDDHNNTHSRVSA</sequence>
<evidence type="ECO:0000259" key="13">
    <source>
        <dbReference type="PROSITE" id="PS50262"/>
    </source>
</evidence>
<keyword evidence="15" id="KW-1185">Reference proteome</keyword>
<feature type="compositionally biased region" description="Basic and acidic residues" evidence="11">
    <location>
        <begin position="74"/>
        <end position="93"/>
    </location>
</feature>
<evidence type="ECO:0000256" key="11">
    <source>
        <dbReference type="SAM" id="MobiDB-lite"/>
    </source>
</evidence>
<dbReference type="EMBL" id="LNIX01000006">
    <property type="protein sequence ID" value="OXA53131.1"/>
    <property type="molecule type" value="Genomic_DNA"/>
</dbReference>
<evidence type="ECO:0000313" key="14">
    <source>
        <dbReference type="EMBL" id="OXA53131.1"/>
    </source>
</evidence>
<evidence type="ECO:0000256" key="2">
    <source>
        <dbReference type="ARBA" id="ARBA00010663"/>
    </source>
</evidence>
<feature type="transmembrane region" description="Helical" evidence="12">
    <location>
        <begin position="452"/>
        <end position="476"/>
    </location>
</feature>
<dbReference type="InterPro" id="IPR017452">
    <property type="entry name" value="GPCR_Rhodpsn_7TM"/>
</dbReference>
<keyword evidence="9 14" id="KW-0675">Receptor</keyword>
<accession>A0A226E8F1</accession>
<evidence type="ECO:0000256" key="5">
    <source>
        <dbReference type="ARBA" id="ARBA00022989"/>
    </source>
</evidence>
<dbReference type="GO" id="GO:0004993">
    <property type="term" value="F:G protein-coupled serotonin receptor activity"/>
    <property type="evidence" value="ECO:0007669"/>
    <property type="project" value="UniProtKB-ARBA"/>
</dbReference>
<dbReference type="PANTHER" id="PTHR24248:SF199">
    <property type="entry name" value="IP13425P-RELATED"/>
    <property type="match status" value="1"/>
</dbReference>
<dbReference type="PRINTS" id="PR00237">
    <property type="entry name" value="GPCRRHODOPSN"/>
</dbReference>
<reference evidence="14 15" key="1">
    <citation type="submission" date="2015-12" db="EMBL/GenBank/DDBJ databases">
        <title>The genome of Folsomia candida.</title>
        <authorList>
            <person name="Faddeeva A."/>
            <person name="Derks M.F."/>
            <person name="Anvar Y."/>
            <person name="Smit S."/>
            <person name="Van Straalen N."/>
            <person name="Roelofs D."/>
        </authorList>
    </citation>
    <scope>NUCLEOTIDE SEQUENCE [LARGE SCALE GENOMIC DNA]</scope>
    <source>
        <strain evidence="14 15">VU population</strain>
        <tissue evidence="14">Whole body</tissue>
    </source>
</reference>
<evidence type="ECO:0000256" key="3">
    <source>
        <dbReference type="ARBA" id="ARBA00022475"/>
    </source>
</evidence>
<dbReference type="PROSITE" id="PS50262">
    <property type="entry name" value="G_PROTEIN_RECEP_F1_2"/>
    <property type="match status" value="1"/>
</dbReference>
<feature type="region of interest" description="Disordered" evidence="11">
    <location>
        <begin position="35"/>
        <end position="108"/>
    </location>
</feature>
<evidence type="ECO:0000256" key="1">
    <source>
        <dbReference type="ARBA" id="ARBA00004651"/>
    </source>
</evidence>
<evidence type="ECO:0000313" key="15">
    <source>
        <dbReference type="Proteomes" id="UP000198287"/>
    </source>
</evidence>
<feature type="region of interest" description="Disordered" evidence="11">
    <location>
        <begin position="125"/>
        <end position="166"/>
    </location>
</feature>
<dbReference type="Gene3D" id="1.20.1070.10">
    <property type="entry name" value="Rhodopsin 7-helix transmembrane proteins"/>
    <property type="match status" value="1"/>
</dbReference>
<dbReference type="AlphaFoldDB" id="A0A226E8F1"/>
<dbReference type="GO" id="GO:0043410">
    <property type="term" value="P:positive regulation of MAPK cascade"/>
    <property type="evidence" value="ECO:0007669"/>
    <property type="project" value="TreeGrafter"/>
</dbReference>
<feature type="compositionally biased region" description="Low complexity" evidence="11">
    <location>
        <begin position="132"/>
        <end position="166"/>
    </location>
</feature>
<feature type="compositionally biased region" description="Polar residues" evidence="11">
    <location>
        <begin position="204"/>
        <end position="223"/>
    </location>
</feature>
<dbReference type="STRING" id="158441.A0A226E8F1"/>
<evidence type="ECO:0000256" key="9">
    <source>
        <dbReference type="ARBA" id="ARBA00023170"/>
    </source>
</evidence>
<keyword evidence="10" id="KW-0807">Transducer</keyword>
<dbReference type="PANTHER" id="PTHR24248">
    <property type="entry name" value="ADRENERGIC RECEPTOR-RELATED G-PROTEIN COUPLED RECEPTOR"/>
    <property type="match status" value="1"/>
</dbReference>
<dbReference type="Proteomes" id="UP000198287">
    <property type="component" value="Unassembled WGS sequence"/>
</dbReference>
<keyword evidence="3" id="KW-1003">Cell membrane</keyword>
<evidence type="ECO:0000256" key="10">
    <source>
        <dbReference type="ARBA" id="ARBA00023224"/>
    </source>
</evidence>
<dbReference type="OrthoDB" id="5977853at2759"/>
<evidence type="ECO:0000256" key="12">
    <source>
        <dbReference type="SAM" id="Phobius"/>
    </source>
</evidence>
<protein>
    <submittedName>
        <fullName evidence="14">Alpha-1A adrenergic receptor</fullName>
    </submittedName>
</protein>
<dbReference type="Pfam" id="PF00001">
    <property type="entry name" value="7tm_1"/>
    <property type="match status" value="1"/>
</dbReference>
<feature type="transmembrane region" description="Helical" evidence="12">
    <location>
        <begin position="488"/>
        <end position="507"/>
    </location>
</feature>
<keyword evidence="5 12" id="KW-1133">Transmembrane helix</keyword>
<feature type="compositionally biased region" description="Basic and acidic residues" evidence="11">
    <location>
        <begin position="53"/>
        <end position="66"/>
    </location>
</feature>
<evidence type="ECO:0000256" key="7">
    <source>
        <dbReference type="ARBA" id="ARBA00023136"/>
    </source>
</evidence>
<keyword evidence="6" id="KW-0297">G-protein coupled receptor</keyword>
<keyword evidence="4 12" id="KW-0812">Transmembrane</keyword>
<organism evidence="14 15">
    <name type="scientific">Folsomia candida</name>
    <name type="common">Springtail</name>
    <dbReference type="NCBI Taxonomy" id="158441"/>
    <lineage>
        <taxon>Eukaryota</taxon>
        <taxon>Metazoa</taxon>
        <taxon>Ecdysozoa</taxon>
        <taxon>Arthropoda</taxon>
        <taxon>Hexapoda</taxon>
        <taxon>Collembola</taxon>
        <taxon>Entomobryomorpha</taxon>
        <taxon>Isotomoidea</taxon>
        <taxon>Isotomidae</taxon>
        <taxon>Proisotominae</taxon>
        <taxon>Folsomia</taxon>
    </lineage>
</organism>
<name>A0A226E8F1_FOLCA</name>
<dbReference type="GO" id="GO:0071880">
    <property type="term" value="P:adenylate cyclase-activating adrenergic receptor signaling pathway"/>
    <property type="evidence" value="ECO:0007669"/>
    <property type="project" value="TreeGrafter"/>
</dbReference>
<comment type="subcellular location">
    <subcellularLocation>
        <location evidence="1">Cell membrane</location>
        <topology evidence="1">Multi-pass membrane protein</topology>
    </subcellularLocation>
</comment>
<feature type="region of interest" description="Disordered" evidence="11">
    <location>
        <begin position="289"/>
        <end position="325"/>
    </location>
</feature>
<dbReference type="GO" id="GO:0005886">
    <property type="term" value="C:plasma membrane"/>
    <property type="evidence" value="ECO:0007669"/>
    <property type="project" value="UniProtKB-SubCell"/>
</dbReference>
<comment type="similarity">
    <text evidence="2">Belongs to the G-protein coupled receptor 1 family.</text>
</comment>
<evidence type="ECO:0000256" key="4">
    <source>
        <dbReference type="ARBA" id="ARBA00022692"/>
    </source>
</evidence>
<keyword evidence="8" id="KW-1015">Disulfide bond</keyword>
<feature type="domain" description="G-protein coupled receptors family 1 profile" evidence="13">
    <location>
        <begin position="443"/>
        <end position="504"/>
    </location>
</feature>
<comment type="caution">
    <text evidence="14">The sequence shown here is derived from an EMBL/GenBank/DDBJ whole genome shotgun (WGS) entry which is preliminary data.</text>
</comment>
<evidence type="ECO:0000256" key="8">
    <source>
        <dbReference type="ARBA" id="ARBA00023157"/>
    </source>
</evidence>
<keyword evidence="7 12" id="KW-0472">Membrane</keyword>
<gene>
    <name evidence="14" type="ORF">Fcan01_12341</name>
</gene>
<evidence type="ECO:0000256" key="6">
    <source>
        <dbReference type="ARBA" id="ARBA00023040"/>
    </source>
</evidence>
<feature type="region of interest" description="Disordered" evidence="11">
    <location>
        <begin position="199"/>
        <end position="223"/>
    </location>
</feature>
<dbReference type="SUPFAM" id="SSF81321">
    <property type="entry name" value="Family A G protein-coupled receptor-like"/>
    <property type="match status" value="1"/>
</dbReference>